<feature type="domain" description="WRKY" evidence="7">
    <location>
        <begin position="118"/>
        <end position="180"/>
    </location>
</feature>
<protein>
    <recommendedName>
        <fullName evidence="7">WRKY domain-containing protein</fullName>
    </recommendedName>
</protein>
<evidence type="ECO:0000256" key="6">
    <source>
        <dbReference type="SAM" id="MobiDB-lite"/>
    </source>
</evidence>
<reference evidence="8 9" key="1">
    <citation type="submission" date="2024-11" db="EMBL/GenBank/DDBJ databases">
        <title>Chromosome-level genome assembly of Eucalyptus globulus Labill. provides insights into its genome evolution.</title>
        <authorList>
            <person name="Li X."/>
        </authorList>
    </citation>
    <scope>NUCLEOTIDE SEQUENCE [LARGE SCALE GENOMIC DNA]</scope>
    <source>
        <strain evidence="8">CL2024</strain>
        <tissue evidence="8">Fresh tender leaves</tissue>
    </source>
</reference>
<sequence>MERSAWPKSLSSSRKHAIQDLLHDQNPTKKLRDLFDAHSQTGNNTGQPLFAEDLFFNVLRSFGNSISESMSAESDEVLQFPTNACVRSEISEGSESIKPPIPRGTSNTWTRLDDHKFVYDGYSWRKYAQEAILKSEFPRKYYKCAHQIDQGCQATKLVERTSHDPRLFLITYRGRHTCNNLPLTDVGTTPSPQVSTLTSLPNKKMATTTPFSSDFLSVNHEQKLPSKDDLNPHGPNPCDNSNNNQFTSSDYYAVFKSDGEMCCDQGDVMRPDCFDDLWDLF</sequence>
<keyword evidence="5" id="KW-0539">Nucleus</keyword>
<dbReference type="SUPFAM" id="SSF118290">
    <property type="entry name" value="WRKY DNA-binding domain"/>
    <property type="match status" value="1"/>
</dbReference>
<dbReference type="SMART" id="SM00774">
    <property type="entry name" value="WRKY"/>
    <property type="match status" value="1"/>
</dbReference>
<dbReference type="GO" id="GO:0003677">
    <property type="term" value="F:DNA binding"/>
    <property type="evidence" value="ECO:0007669"/>
    <property type="project" value="UniProtKB-KW"/>
</dbReference>
<evidence type="ECO:0000256" key="1">
    <source>
        <dbReference type="ARBA" id="ARBA00004123"/>
    </source>
</evidence>
<comment type="subcellular location">
    <subcellularLocation>
        <location evidence="1">Nucleus</location>
    </subcellularLocation>
</comment>
<dbReference type="AlphaFoldDB" id="A0ABD3LSP0"/>
<proteinExistence type="predicted"/>
<dbReference type="InterPro" id="IPR003657">
    <property type="entry name" value="WRKY_dom"/>
</dbReference>
<keyword evidence="4" id="KW-0804">Transcription</keyword>
<keyword evidence="2" id="KW-0805">Transcription regulation</keyword>
<feature type="region of interest" description="Disordered" evidence="6">
    <location>
        <begin position="223"/>
        <end position="244"/>
    </location>
</feature>
<name>A0ABD3LSP0_EUCGL</name>
<gene>
    <name evidence="8" type="ORF">ACJRO7_000708</name>
</gene>
<dbReference type="InterPro" id="IPR044810">
    <property type="entry name" value="WRKY_plant"/>
</dbReference>
<evidence type="ECO:0000256" key="5">
    <source>
        <dbReference type="ARBA" id="ARBA00023242"/>
    </source>
</evidence>
<evidence type="ECO:0000313" key="9">
    <source>
        <dbReference type="Proteomes" id="UP001634007"/>
    </source>
</evidence>
<comment type="caution">
    <text evidence="8">The sequence shown here is derived from an EMBL/GenBank/DDBJ whole genome shotgun (WGS) entry which is preliminary data.</text>
</comment>
<evidence type="ECO:0000256" key="2">
    <source>
        <dbReference type="ARBA" id="ARBA00023015"/>
    </source>
</evidence>
<dbReference type="GO" id="GO:0005634">
    <property type="term" value="C:nucleus"/>
    <property type="evidence" value="ECO:0007669"/>
    <property type="project" value="UniProtKB-SubCell"/>
</dbReference>
<dbReference type="Proteomes" id="UP001634007">
    <property type="component" value="Unassembled WGS sequence"/>
</dbReference>
<evidence type="ECO:0000313" key="8">
    <source>
        <dbReference type="EMBL" id="KAL3753356.1"/>
    </source>
</evidence>
<dbReference type="Pfam" id="PF03106">
    <property type="entry name" value="WRKY"/>
    <property type="match status" value="1"/>
</dbReference>
<keyword evidence="9" id="KW-1185">Reference proteome</keyword>
<evidence type="ECO:0000259" key="7">
    <source>
        <dbReference type="SMART" id="SM00774"/>
    </source>
</evidence>
<organism evidence="8 9">
    <name type="scientific">Eucalyptus globulus</name>
    <name type="common">Tasmanian blue gum</name>
    <dbReference type="NCBI Taxonomy" id="34317"/>
    <lineage>
        <taxon>Eukaryota</taxon>
        <taxon>Viridiplantae</taxon>
        <taxon>Streptophyta</taxon>
        <taxon>Embryophyta</taxon>
        <taxon>Tracheophyta</taxon>
        <taxon>Spermatophyta</taxon>
        <taxon>Magnoliopsida</taxon>
        <taxon>eudicotyledons</taxon>
        <taxon>Gunneridae</taxon>
        <taxon>Pentapetalae</taxon>
        <taxon>rosids</taxon>
        <taxon>malvids</taxon>
        <taxon>Myrtales</taxon>
        <taxon>Myrtaceae</taxon>
        <taxon>Myrtoideae</taxon>
        <taxon>Eucalypteae</taxon>
        <taxon>Eucalyptus</taxon>
    </lineage>
</organism>
<accession>A0ABD3LSP0</accession>
<evidence type="ECO:0000256" key="3">
    <source>
        <dbReference type="ARBA" id="ARBA00023125"/>
    </source>
</evidence>
<keyword evidence="3" id="KW-0238">DNA-binding</keyword>
<dbReference type="PANTHER" id="PTHR31282">
    <property type="entry name" value="WRKY TRANSCRIPTION FACTOR 21-RELATED"/>
    <property type="match status" value="1"/>
</dbReference>
<dbReference type="InterPro" id="IPR036576">
    <property type="entry name" value="WRKY_dom_sf"/>
</dbReference>
<evidence type="ECO:0000256" key="4">
    <source>
        <dbReference type="ARBA" id="ARBA00023163"/>
    </source>
</evidence>
<dbReference type="Gene3D" id="2.20.25.80">
    <property type="entry name" value="WRKY domain"/>
    <property type="match status" value="1"/>
</dbReference>
<dbReference type="EMBL" id="JBJKBG010000001">
    <property type="protein sequence ID" value="KAL3753356.1"/>
    <property type="molecule type" value="Genomic_DNA"/>
</dbReference>